<protein>
    <recommendedName>
        <fullName evidence="3">GNAT family N-acetyltransferase</fullName>
    </recommendedName>
</protein>
<sequence length="360" mass="40500">MALELRVINTIEAVDADAWDACAAGHPFVQHAFLKALETSGALGADRGVLPRHILLMDATHGLVACAPAMLKWGTLREYGPEVHWLRAGLDAGFFKWPKFQVGVPFFPVTGRKLLVRRGFAETPLRAALIKGLLQLGQRAEQQSVLNILHIDNATARLCQGQGALVAGERHSMWTNTGFNDWADYVAQLHKRKRYQLHKERRQAEAHGLAFRVLKSFELTDEILTDYYEGHRRVCERYGGTPWLPAPIYEAIARLMPLDALLMGYFDGARFVAGNLQLCAAAEQTLYILQASEMTKLDSMQLDLICYRPIEYALEHGIGKLDSGLVAKHKQHRGWQSAPVYHAHWFFNDELKALAQQHLN</sequence>
<dbReference type="InterPro" id="IPR016181">
    <property type="entry name" value="Acyl_CoA_acyltransferase"/>
</dbReference>
<dbReference type="Pfam" id="PF04339">
    <property type="entry name" value="FemAB_like"/>
    <property type="match status" value="1"/>
</dbReference>
<evidence type="ECO:0008006" key="3">
    <source>
        <dbReference type="Google" id="ProtNLM"/>
    </source>
</evidence>
<gene>
    <name evidence="1" type="ORF">C7455_1215</name>
</gene>
<evidence type="ECO:0000313" key="2">
    <source>
        <dbReference type="Proteomes" id="UP000245708"/>
    </source>
</evidence>
<name>A0A316G278_9RHOB</name>
<keyword evidence="2" id="KW-1185">Reference proteome</keyword>
<dbReference type="RefSeq" id="WP_170119169.1">
    <property type="nucleotide sequence ID" value="NZ_QGGW01000021.1"/>
</dbReference>
<organism evidence="1 2">
    <name type="scientific">Roseicyclus mahoneyensis</name>
    <dbReference type="NCBI Taxonomy" id="164332"/>
    <lineage>
        <taxon>Bacteria</taxon>
        <taxon>Pseudomonadati</taxon>
        <taxon>Pseudomonadota</taxon>
        <taxon>Alphaproteobacteria</taxon>
        <taxon>Rhodobacterales</taxon>
        <taxon>Roseobacteraceae</taxon>
        <taxon>Roseicyclus</taxon>
    </lineage>
</organism>
<evidence type="ECO:0000313" key="1">
    <source>
        <dbReference type="EMBL" id="PWK54908.1"/>
    </source>
</evidence>
<reference evidence="1 2" key="1">
    <citation type="submission" date="2018-05" db="EMBL/GenBank/DDBJ databases">
        <title>Genomic Encyclopedia of Type Strains, Phase IV (KMG-IV): sequencing the most valuable type-strain genomes for metagenomic binning, comparative biology and taxonomic classification.</title>
        <authorList>
            <person name="Goeker M."/>
        </authorList>
    </citation>
    <scope>NUCLEOTIDE SEQUENCE [LARGE SCALE GENOMIC DNA]</scope>
    <source>
        <strain evidence="1 2">DSM 16097</strain>
    </source>
</reference>
<dbReference type="AlphaFoldDB" id="A0A316G278"/>
<dbReference type="Gene3D" id="3.40.630.30">
    <property type="match status" value="1"/>
</dbReference>
<dbReference type="EMBL" id="QGGW01000021">
    <property type="protein sequence ID" value="PWK54908.1"/>
    <property type="molecule type" value="Genomic_DNA"/>
</dbReference>
<dbReference type="PANTHER" id="PTHR47017:SF1">
    <property type="entry name" value="ACYL-COA"/>
    <property type="match status" value="1"/>
</dbReference>
<dbReference type="PANTHER" id="PTHR47017">
    <property type="entry name" value="ACYL-COA"/>
    <property type="match status" value="1"/>
</dbReference>
<proteinExistence type="predicted"/>
<dbReference type="Proteomes" id="UP000245708">
    <property type="component" value="Unassembled WGS sequence"/>
</dbReference>
<comment type="caution">
    <text evidence="1">The sequence shown here is derived from an EMBL/GenBank/DDBJ whole genome shotgun (WGS) entry which is preliminary data.</text>
</comment>
<dbReference type="InterPro" id="IPR007434">
    <property type="entry name" value="FemAB-like"/>
</dbReference>
<dbReference type="SUPFAM" id="SSF55729">
    <property type="entry name" value="Acyl-CoA N-acyltransferases (Nat)"/>
    <property type="match status" value="1"/>
</dbReference>
<accession>A0A316G278</accession>